<protein>
    <submittedName>
        <fullName evidence="9">Glutamate--tRNA ligase</fullName>
        <ecNumber evidence="9">6.1.1.17</ecNumber>
    </submittedName>
</protein>
<dbReference type="Gene3D" id="3.40.50.620">
    <property type="entry name" value="HUPs"/>
    <property type="match status" value="1"/>
</dbReference>
<keyword evidence="2 9" id="KW-0436">Ligase</keyword>
<dbReference type="Pfam" id="PF00749">
    <property type="entry name" value="tRNA-synt_1c"/>
    <property type="match status" value="1"/>
</dbReference>
<dbReference type="InterPro" id="IPR014729">
    <property type="entry name" value="Rossmann-like_a/b/a_fold"/>
</dbReference>
<organism evidence="9">
    <name type="scientific">bioreactor metagenome</name>
    <dbReference type="NCBI Taxonomy" id="1076179"/>
    <lineage>
        <taxon>unclassified sequences</taxon>
        <taxon>metagenomes</taxon>
        <taxon>ecological metagenomes</taxon>
    </lineage>
</organism>
<comment type="caution">
    <text evidence="9">The sequence shown here is derived from an EMBL/GenBank/DDBJ whole genome shotgun (WGS) entry which is preliminary data.</text>
</comment>
<accession>A0A645D648</accession>
<dbReference type="GO" id="GO:0000049">
    <property type="term" value="F:tRNA binding"/>
    <property type="evidence" value="ECO:0007669"/>
    <property type="project" value="InterPro"/>
</dbReference>
<dbReference type="GO" id="GO:0005829">
    <property type="term" value="C:cytosol"/>
    <property type="evidence" value="ECO:0007669"/>
    <property type="project" value="TreeGrafter"/>
</dbReference>
<dbReference type="InterPro" id="IPR020751">
    <property type="entry name" value="aa-tRNA-synth_I_codon-bd_sub2"/>
</dbReference>
<comment type="similarity">
    <text evidence="1">Belongs to the class-I aminoacyl-tRNA synthetase family. Glutamate--tRNA ligase type 1 subfamily.</text>
</comment>
<dbReference type="InterPro" id="IPR049940">
    <property type="entry name" value="GluQ/Sye"/>
</dbReference>
<dbReference type="GO" id="GO:0004818">
    <property type="term" value="F:glutamate-tRNA ligase activity"/>
    <property type="evidence" value="ECO:0007669"/>
    <property type="project" value="UniProtKB-EC"/>
</dbReference>
<dbReference type="InterPro" id="IPR045462">
    <property type="entry name" value="aa-tRNA-synth_I_cd-bd"/>
</dbReference>
<evidence type="ECO:0000256" key="5">
    <source>
        <dbReference type="ARBA" id="ARBA00022917"/>
    </source>
</evidence>
<keyword evidence="3" id="KW-0547">Nucleotide-binding</keyword>
<dbReference type="SUPFAM" id="SSF52374">
    <property type="entry name" value="Nucleotidylyl transferase"/>
    <property type="match status" value="1"/>
</dbReference>
<evidence type="ECO:0000256" key="6">
    <source>
        <dbReference type="ARBA" id="ARBA00023146"/>
    </source>
</evidence>
<evidence type="ECO:0000256" key="2">
    <source>
        <dbReference type="ARBA" id="ARBA00022598"/>
    </source>
</evidence>
<dbReference type="EC" id="6.1.1.17" evidence="9"/>
<dbReference type="GO" id="GO:0006424">
    <property type="term" value="P:glutamyl-tRNA aminoacylation"/>
    <property type="evidence" value="ECO:0007669"/>
    <property type="project" value="TreeGrafter"/>
</dbReference>
<evidence type="ECO:0000256" key="4">
    <source>
        <dbReference type="ARBA" id="ARBA00022840"/>
    </source>
</evidence>
<feature type="domain" description="Aminoacyl-tRNA synthetase class I anticodon-binding" evidence="8">
    <location>
        <begin position="243"/>
        <end position="367"/>
    </location>
</feature>
<dbReference type="AlphaFoldDB" id="A0A645D648"/>
<dbReference type="InterPro" id="IPR020058">
    <property type="entry name" value="Glu/Gln-tRNA-synth_Ib_cat-dom"/>
</dbReference>
<dbReference type="SUPFAM" id="SSF48163">
    <property type="entry name" value="An anticodon-binding domain of class I aminoacyl-tRNA synthetases"/>
    <property type="match status" value="1"/>
</dbReference>
<dbReference type="PANTHER" id="PTHR43311">
    <property type="entry name" value="GLUTAMATE--TRNA LIGASE"/>
    <property type="match status" value="1"/>
</dbReference>
<dbReference type="EMBL" id="VSSQ01033166">
    <property type="protein sequence ID" value="MPM84679.1"/>
    <property type="molecule type" value="Genomic_DNA"/>
</dbReference>
<feature type="domain" description="Glutamyl/glutaminyl-tRNA synthetase class Ib catalytic" evidence="7">
    <location>
        <begin position="54"/>
        <end position="208"/>
    </location>
</feature>
<dbReference type="InterPro" id="IPR008925">
    <property type="entry name" value="aa_tRNA-synth_I_cd-bd_sf"/>
</dbReference>
<gene>
    <name evidence="9" type="primary">gltX_38</name>
    <name evidence="9" type="ORF">SDC9_131752</name>
</gene>
<evidence type="ECO:0000313" key="9">
    <source>
        <dbReference type="EMBL" id="MPM84679.1"/>
    </source>
</evidence>
<dbReference type="GO" id="GO:0005524">
    <property type="term" value="F:ATP binding"/>
    <property type="evidence" value="ECO:0007669"/>
    <property type="project" value="UniProtKB-KW"/>
</dbReference>
<dbReference type="Gene3D" id="1.10.10.350">
    <property type="match status" value="1"/>
</dbReference>
<evidence type="ECO:0000259" key="8">
    <source>
        <dbReference type="Pfam" id="PF19269"/>
    </source>
</evidence>
<dbReference type="PANTHER" id="PTHR43311:SF2">
    <property type="entry name" value="GLUTAMATE--TRNA LIGASE, MITOCHONDRIAL-RELATED"/>
    <property type="match status" value="1"/>
</dbReference>
<evidence type="ECO:0000256" key="3">
    <source>
        <dbReference type="ARBA" id="ARBA00022741"/>
    </source>
</evidence>
<name>A0A645D648_9ZZZZ</name>
<proteinExistence type="inferred from homology"/>
<sequence>MPMACCLAGVRELKLHAADGAELFDLEANLEAVLDGETFTVAGAAKMTFLRREVFYRDLIKGELSKPLDGVKDQIIVRSDGSPVFHLANVVDDIAQEVTHIIRGDDHVENTYRHILLFHALGAPIPQYGHLPMIVNAAGKPYSKRDGDAFVGDFRTRGFLAEALFNYLALLGWSPGDDREKLSKPEMIAAFTLDRVKSSAAQLDANKLLNLNGLYVAELAPETFVELGWKYFLPGAAELQVSCAEFAPVARFMQSRTKLFTQVAEYRYFFSDDYEFDAKNAPKFLGRPEVRKALLAVAAALDAAKSFAAEEVAAILTAVEAAEGFAHGKLFQPVRLAATGANGGAELDQTLALIGKARVVRRIRRALELFPERAA</sequence>
<reference evidence="9" key="1">
    <citation type="submission" date="2019-08" db="EMBL/GenBank/DDBJ databases">
        <authorList>
            <person name="Kucharzyk K."/>
            <person name="Murdoch R.W."/>
            <person name="Higgins S."/>
            <person name="Loffler F."/>
        </authorList>
    </citation>
    <scope>NUCLEOTIDE SEQUENCE</scope>
</reference>
<evidence type="ECO:0000259" key="7">
    <source>
        <dbReference type="Pfam" id="PF00749"/>
    </source>
</evidence>
<evidence type="ECO:0000256" key="1">
    <source>
        <dbReference type="ARBA" id="ARBA00007894"/>
    </source>
</evidence>
<keyword evidence="5" id="KW-0648">Protein biosynthesis</keyword>
<dbReference type="Pfam" id="PF19269">
    <property type="entry name" value="Anticodon_2"/>
    <property type="match status" value="1"/>
</dbReference>
<keyword evidence="6" id="KW-0030">Aminoacyl-tRNA synthetase</keyword>
<keyword evidence="4" id="KW-0067">ATP-binding</keyword>